<evidence type="ECO:0000313" key="5">
    <source>
        <dbReference type="EMBL" id="OQP61882.1"/>
    </source>
</evidence>
<evidence type="ECO:0000256" key="1">
    <source>
        <dbReference type="ARBA" id="ARBA00022737"/>
    </source>
</evidence>
<dbReference type="PANTHER" id="PTHR44943">
    <property type="entry name" value="CELLULOSE SYNTHASE OPERON PROTEIN C"/>
    <property type="match status" value="1"/>
</dbReference>
<dbReference type="Proteomes" id="UP000192796">
    <property type="component" value="Unassembled WGS sequence"/>
</dbReference>
<dbReference type="OrthoDB" id="661728at2"/>
<feature type="repeat" description="TPR" evidence="3">
    <location>
        <begin position="313"/>
        <end position="346"/>
    </location>
</feature>
<dbReference type="Pfam" id="PF02861">
    <property type="entry name" value="Clp_N"/>
    <property type="match status" value="1"/>
</dbReference>
<dbReference type="Pfam" id="PF13181">
    <property type="entry name" value="TPR_8"/>
    <property type="match status" value="1"/>
</dbReference>
<gene>
    <name evidence="5" type="ORF">A3860_30930</name>
</gene>
<sequence>MEEQLVPGFHSEDITLVMEKARNLAVQYRHGLIDFAHLFVAILSTDSEARAFCQDFNSEKWKAWLQQHYKADSNLTMDDQVPLTVLAEYIIRHANAIKSTNGEVSVCSIHILLALLCIISEVNEAFSRKGIMFEDVAEQYYRKRVERSLPFIAVLPKGPYPAWRKFFITGKSRKEKVRKLYRQAYLLFMYEQYEDCLSVCEAALSLDLGNLDLRYLQLYSSVNTRDFHPALTFAKTFINDHPNPNEFRITLAYIYDELGQYDQSASMLDEILADNPASPTALNNKGFSLYRQGKFAAAIPFYEKAIEADPSFAYPWDNLGFVKYKLGNMEEGLRLIEKALELDKGNSYVYKYKGIILLEQNNRDEALKNFQLALRYGYTKKYGNEVLELMKNIR</sequence>
<feature type="domain" description="Clp R" evidence="4">
    <location>
        <begin position="12"/>
        <end position="116"/>
    </location>
</feature>
<accession>A0A1V9FU64</accession>
<evidence type="ECO:0000256" key="2">
    <source>
        <dbReference type="ARBA" id="ARBA00022803"/>
    </source>
</evidence>
<dbReference type="RefSeq" id="WP_081150366.1">
    <property type="nucleotide sequence ID" value="NZ_LVYD01000055.1"/>
</dbReference>
<dbReference type="InterPro" id="IPR011990">
    <property type="entry name" value="TPR-like_helical_dom_sf"/>
</dbReference>
<dbReference type="SUPFAM" id="SSF48452">
    <property type="entry name" value="TPR-like"/>
    <property type="match status" value="2"/>
</dbReference>
<dbReference type="EMBL" id="LVYD01000055">
    <property type="protein sequence ID" value="OQP61882.1"/>
    <property type="molecule type" value="Genomic_DNA"/>
</dbReference>
<proteinExistence type="predicted"/>
<name>A0A1V9FU64_9BACT</name>
<dbReference type="STRING" id="1703345.A3860_30930"/>
<protein>
    <recommendedName>
        <fullName evidence="4">Clp R domain-containing protein</fullName>
    </recommendedName>
</protein>
<dbReference type="InterPro" id="IPR019734">
    <property type="entry name" value="TPR_rpt"/>
</dbReference>
<comment type="caution">
    <text evidence="5">The sequence shown here is derived from an EMBL/GenBank/DDBJ whole genome shotgun (WGS) entry which is preliminary data.</text>
</comment>
<organism evidence="5 6">
    <name type="scientific">Niastella vici</name>
    <dbReference type="NCBI Taxonomy" id="1703345"/>
    <lineage>
        <taxon>Bacteria</taxon>
        <taxon>Pseudomonadati</taxon>
        <taxon>Bacteroidota</taxon>
        <taxon>Chitinophagia</taxon>
        <taxon>Chitinophagales</taxon>
        <taxon>Chitinophagaceae</taxon>
        <taxon>Niastella</taxon>
    </lineage>
</organism>
<evidence type="ECO:0000256" key="3">
    <source>
        <dbReference type="PROSITE-ProRule" id="PRU00339"/>
    </source>
</evidence>
<dbReference type="PROSITE" id="PS50005">
    <property type="entry name" value="TPR"/>
    <property type="match status" value="2"/>
</dbReference>
<dbReference type="Gene3D" id="1.25.40.10">
    <property type="entry name" value="Tetratricopeptide repeat domain"/>
    <property type="match status" value="1"/>
</dbReference>
<keyword evidence="6" id="KW-1185">Reference proteome</keyword>
<reference evidence="5 6" key="1">
    <citation type="submission" date="2016-03" db="EMBL/GenBank/DDBJ databases">
        <title>Niastella vici sp. nov., isolated from farmland soil.</title>
        <authorList>
            <person name="Chen L."/>
            <person name="Wang D."/>
            <person name="Yang S."/>
            <person name="Wang G."/>
        </authorList>
    </citation>
    <scope>NUCLEOTIDE SEQUENCE [LARGE SCALE GENOMIC DNA]</scope>
    <source>
        <strain evidence="5 6">DJ57</strain>
    </source>
</reference>
<keyword evidence="1" id="KW-0677">Repeat</keyword>
<evidence type="ECO:0000313" key="6">
    <source>
        <dbReference type="Proteomes" id="UP000192796"/>
    </source>
</evidence>
<dbReference type="PANTHER" id="PTHR44943:SF8">
    <property type="entry name" value="TPR REPEAT-CONTAINING PROTEIN MJ0263"/>
    <property type="match status" value="1"/>
</dbReference>
<keyword evidence="2 3" id="KW-0802">TPR repeat</keyword>
<dbReference type="InterPro" id="IPR051685">
    <property type="entry name" value="Ycf3/AcsC/BcsC/TPR_MFPF"/>
</dbReference>
<dbReference type="SMART" id="SM00028">
    <property type="entry name" value="TPR"/>
    <property type="match status" value="5"/>
</dbReference>
<dbReference type="InterPro" id="IPR036628">
    <property type="entry name" value="Clp_N_dom_sf"/>
</dbReference>
<dbReference type="AlphaFoldDB" id="A0A1V9FU64"/>
<dbReference type="Gene3D" id="1.10.1780.10">
    <property type="entry name" value="Clp, N-terminal domain"/>
    <property type="match status" value="1"/>
</dbReference>
<evidence type="ECO:0000259" key="4">
    <source>
        <dbReference type="Pfam" id="PF02861"/>
    </source>
</evidence>
<dbReference type="SUPFAM" id="SSF81923">
    <property type="entry name" value="Double Clp-N motif"/>
    <property type="match status" value="1"/>
</dbReference>
<feature type="repeat" description="TPR" evidence="3">
    <location>
        <begin position="279"/>
        <end position="312"/>
    </location>
</feature>
<dbReference type="Pfam" id="PF13432">
    <property type="entry name" value="TPR_16"/>
    <property type="match status" value="1"/>
</dbReference>
<dbReference type="InterPro" id="IPR004176">
    <property type="entry name" value="Clp_R_N"/>
</dbReference>